<evidence type="ECO:0000313" key="1">
    <source>
        <dbReference type="EMBL" id="SBR29958.1"/>
    </source>
</evidence>
<gene>
    <name evidence="1" type="primary">Nfu_g_1_025207</name>
</gene>
<feature type="non-terminal residue" evidence="1">
    <location>
        <position position="80"/>
    </location>
</feature>
<dbReference type="AlphaFoldDB" id="A0A1A8KC83"/>
<accession>A0A1A8KC83</accession>
<reference evidence="1" key="2">
    <citation type="submission" date="2016-06" db="EMBL/GenBank/DDBJ databases">
        <title>The genome of a short-lived fish provides insights into sex chromosome evolution and the genetic control of aging.</title>
        <authorList>
            <person name="Reichwald K."/>
            <person name="Felder M."/>
            <person name="Petzold A."/>
            <person name="Koch P."/>
            <person name="Groth M."/>
            <person name="Platzer M."/>
        </authorList>
    </citation>
    <scope>NUCLEOTIDE SEQUENCE</scope>
    <source>
        <tissue evidence="1">Brain</tissue>
    </source>
</reference>
<proteinExistence type="predicted"/>
<sequence length="80" mass="9499">SFSNCRVWFCRCKRTQEHPDASPTHTTERSVRKNQIKDRCTGESHVTDRDRTRIVTTEQQKHKGWVEEAVETRRRGTRTV</sequence>
<organism evidence="1">
    <name type="scientific">Nothobranchius kuhntae</name>
    <name type="common">Beira killifish</name>
    <dbReference type="NCBI Taxonomy" id="321403"/>
    <lineage>
        <taxon>Eukaryota</taxon>
        <taxon>Metazoa</taxon>
        <taxon>Chordata</taxon>
        <taxon>Craniata</taxon>
        <taxon>Vertebrata</taxon>
        <taxon>Euteleostomi</taxon>
        <taxon>Actinopterygii</taxon>
        <taxon>Neopterygii</taxon>
        <taxon>Teleostei</taxon>
        <taxon>Neoteleostei</taxon>
        <taxon>Acanthomorphata</taxon>
        <taxon>Ovalentaria</taxon>
        <taxon>Atherinomorphae</taxon>
        <taxon>Cyprinodontiformes</taxon>
        <taxon>Nothobranchiidae</taxon>
        <taxon>Nothobranchius</taxon>
    </lineage>
</organism>
<feature type="non-terminal residue" evidence="1">
    <location>
        <position position="1"/>
    </location>
</feature>
<dbReference type="EMBL" id="HAEE01009908">
    <property type="protein sequence ID" value="SBR29958.1"/>
    <property type="molecule type" value="Transcribed_RNA"/>
</dbReference>
<protein>
    <submittedName>
        <fullName evidence="1">Uncharacterized protein</fullName>
    </submittedName>
</protein>
<reference evidence="1" key="1">
    <citation type="submission" date="2016-05" db="EMBL/GenBank/DDBJ databases">
        <authorList>
            <person name="Lavstsen T."/>
            <person name="Jespersen J.S."/>
        </authorList>
    </citation>
    <scope>NUCLEOTIDE SEQUENCE</scope>
    <source>
        <tissue evidence="1">Brain</tissue>
    </source>
</reference>
<name>A0A1A8KC83_NOTKU</name>